<name>A0A4Y2HWN1_ARAVE</name>
<organism evidence="1 2">
    <name type="scientific">Araneus ventricosus</name>
    <name type="common">Orbweaver spider</name>
    <name type="synonym">Epeira ventricosa</name>
    <dbReference type="NCBI Taxonomy" id="182803"/>
    <lineage>
        <taxon>Eukaryota</taxon>
        <taxon>Metazoa</taxon>
        <taxon>Ecdysozoa</taxon>
        <taxon>Arthropoda</taxon>
        <taxon>Chelicerata</taxon>
        <taxon>Arachnida</taxon>
        <taxon>Araneae</taxon>
        <taxon>Araneomorphae</taxon>
        <taxon>Entelegynae</taxon>
        <taxon>Araneoidea</taxon>
        <taxon>Araneidae</taxon>
        <taxon>Araneus</taxon>
    </lineage>
</organism>
<keyword evidence="2" id="KW-1185">Reference proteome</keyword>
<dbReference type="EMBL" id="BGPR01002206">
    <property type="protein sequence ID" value="GBM69642.1"/>
    <property type="molecule type" value="Genomic_DNA"/>
</dbReference>
<dbReference type="Proteomes" id="UP000499080">
    <property type="component" value="Unassembled WGS sequence"/>
</dbReference>
<evidence type="ECO:0000313" key="1">
    <source>
        <dbReference type="EMBL" id="GBM69642.1"/>
    </source>
</evidence>
<protein>
    <submittedName>
        <fullName evidence="1">Uncharacterized protein</fullName>
    </submittedName>
</protein>
<proteinExistence type="predicted"/>
<dbReference type="AlphaFoldDB" id="A0A4Y2HWN1"/>
<comment type="caution">
    <text evidence="1">The sequence shown here is derived from an EMBL/GenBank/DDBJ whole genome shotgun (WGS) entry which is preliminary data.</text>
</comment>
<accession>A0A4Y2HWN1</accession>
<gene>
    <name evidence="1" type="ORF">AVEN_17599_1</name>
</gene>
<evidence type="ECO:0000313" key="2">
    <source>
        <dbReference type="Proteomes" id="UP000499080"/>
    </source>
</evidence>
<reference evidence="1 2" key="1">
    <citation type="journal article" date="2019" name="Sci. Rep.">
        <title>Orb-weaving spider Araneus ventricosus genome elucidates the spidroin gene catalogue.</title>
        <authorList>
            <person name="Kono N."/>
            <person name="Nakamura H."/>
            <person name="Ohtoshi R."/>
            <person name="Moran D.A.P."/>
            <person name="Shinohara A."/>
            <person name="Yoshida Y."/>
            <person name="Fujiwara M."/>
            <person name="Mori M."/>
            <person name="Tomita M."/>
            <person name="Arakawa K."/>
        </authorList>
    </citation>
    <scope>NUCLEOTIDE SEQUENCE [LARGE SCALE GENOMIC DNA]</scope>
</reference>
<sequence length="131" mass="15021">MSAEVTDRILKVTPVQISAVAKSSSVNSDVSGETEFHKKLKLFRHEVKELRQSRSYSRNCSHSRLVKKYKDDSVKFVVVTIKNLLLRHENVFSPVLFRKIFSGRSNGDISLAFNFPSPFRSRSEKKHSFSC</sequence>